<evidence type="ECO:0000313" key="3">
    <source>
        <dbReference type="Proteomes" id="UP000678393"/>
    </source>
</evidence>
<dbReference type="AlphaFoldDB" id="A0A8S3Z921"/>
<accession>A0A8S3Z921</accession>
<reference evidence="2" key="1">
    <citation type="submission" date="2021-04" db="EMBL/GenBank/DDBJ databases">
        <authorList>
            <consortium name="Molecular Ecology Group"/>
        </authorList>
    </citation>
    <scope>NUCLEOTIDE SEQUENCE</scope>
</reference>
<dbReference type="OrthoDB" id="6138512at2759"/>
<sequence>MDEKEQIMELLHALQADVATLKAQATQKEAANRPILEHDERVNTMVKTVLELREELMEMRDIMDKSVDGDKGGTSQTAIPALQAKGINAPGGMSTEQLQEFKKQTLQINGLQQKMKDLEAKLTEAIANIKKGNEKASEMEEKSVENVKDLYSTIDQINNSLSEKIAQQRVEMQKIAGDTPKAINYDPFNYGEAYTGDFVDFQARKRITEIKLLLQSLQAAMNSLRESVKVSPAVDLGYKVVRLDQLLAATGFKEAIETGEASHDDVLVISQPTSREPGRIEMPRKEMFQTTEDMESKWAITDSIMQTMYRLEIELGELQKLHGSSDASGFGKAFEELHHTIRQVKDRQLDVKTVKRLIDDCVLMSMPARARQPSVDFKPQREEVMSRMALEESARPLKNLQGVVEGILKRLKELETNYQIRPSAAIKKLKKGDKRAACLSCDTGIDPNYVYKTSRQVPRGDLYEPSVAKNLQALVKMPARSQYVISRTYAIDTSNVTSDLYVIPRPCGASYTVYWPVIDSKPLSKPLQPEIKVSLETKRNFIRGRDGHYYVGCDVPVIKSEYQKRLPVAVLKADVHARACMTYKTATGSKVCRDNQYQGKQAQITTTVVNKES</sequence>
<gene>
    <name evidence="2" type="ORF">CUNI_LOCUS11227</name>
</gene>
<name>A0A8S3Z921_9EUPU</name>
<dbReference type="Proteomes" id="UP000678393">
    <property type="component" value="Unassembled WGS sequence"/>
</dbReference>
<dbReference type="EMBL" id="CAJHNH020002124">
    <property type="protein sequence ID" value="CAG5125669.1"/>
    <property type="molecule type" value="Genomic_DNA"/>
</dbReference>
<proteinExistence type="predicted"/>
<feature type="coiled-coil region" evidence="1">
    <location>
        <begin position="4"/>
        <end position="31"/>
    </location>
</feature>
<comment type="caution">
    <text evidence="2">The sequence shown here is derived from an EMBL/GenBank/DDBJ whole genome shotgun (WGS) entry which is preliminary data.</text>
</comment>
<keyword evidence="3" id="KW-1185">Reference proteome</keyword>
<evidence type="ECO:0000256" key="1">
    <source>
        <dbReference type="SAM" id="Coils"/>
    </source>
</evidence>
<keyword evidence="1" id="KW-0175">Coiled coil</keyword>
<feature type="non-terminal residue" evidence="2">
    <location>
        <position position="1"/>
    </location>
</feature>
<evidence type="ECO:0000313" key="2">
    <source>
        <dbReference type="EMBL" id="CAG5125669.1"/>
    </source>
</evidence>
<organism evidence="2 3">
    <name type="scientific">Candidula unifasciata</name>
    <dbReference type="NCBI Taxonomy" id="100452"/>
    <lineage>
        <taxon>Eukaryota</taxon>
        <taxon>Metazoa</taxon>
        <taxon>Spiralia</taxon>
        <taxon>Lophotrochozoa</taxon>
        <taxon>Mollusca</taxon>
        <taxon>Gastropoda</taxon>
        <taxon>Heterobranchia</taxon>
        <taxon>Euthyneura</taxon>
        <taxon>Panpulmonata</taxon>
        <taxon>Eupulmonata</taxon>
        <taxon>Stylommatophora</taxon>
        <taxon>Helicina</taxon>
        <taxon>Helicoidea</taxon>
        <taxon>Geomitridae</taxon>
        <taxon>Candidula</taxon>
    </lineage>
</organism>
<feature type="coiled-coil region" evidence="1">
    <location>
        <begin position="101"/>
        <end position="142"/>
    </location>
</feature>
<protein>
    <submittedName>
        <fullName evidence="2">Uncharacterized protein</fullName>
    </submittedName>
</protein>